<protein>
    <submittedName>
        <fullName evidence="1">ATP-binding cassette domain-containing protein</fullName>
    </submittedName>
</protein>
<sequence>MSEQEIACSDIYLKDSVVFESPNVYVIKACSGRGKSSLLNFIYGLNYKYDGKIYFDNKIGTKQVFNHYFSYLFQDLKLFNDLSVWENICLKNDLTNFKVKGEIERMLQKLDLFEKRDLLVGNLSFGQQQRVAIIRTLCQPFQFLFLDEPFSHIDHETSLKCVELISSEVTKQNAGLIITTLDSCSLWNSNHTLDL</sequence>
<gene>
    <name evidence="1" type="ORF">K4L44_13525</name>
</gene>
<proteinExistence type="predicted"/>
<accession>A0AC61NDH6</accession>
<reference evidence="1" key="1">
    <citation type="submission" date="2021-08" db="EMBL/GenBank/DDBJ databases">
        <title>Novel anaerobic bacterium isolated from sea squirt in East Sea, Republic of Korea.</title>
        <authorList>
            <person name="Nguyen T.H."/>
            <person name="Li Z."/>
            <person name="Lee Y.-J."/>
            <person name="Ko J."/>
            <person name="Kim S.-G."/>
        </authorList>
    </citation>
    <scope>NUCLEOTIDE SEQUENCE</scope>
    <source>
        <strain evidence="1">KCTC 25031</strain>
    </source>
</reference>
<keyword evidence="1" id="KW-0547">Nucleotide-binding</keyword>
<dbReference type="EMBL" id="CP081303">
    <property type="protein sequence ID" value="QZE13583.1"/>
    <property type="molecule type" value="Genomic_DNA"/>
</dbReference>
<organism evidence="1 2">
    <name type="scientific">Halosquirtibacter laminarini</name>
    <dbReference type="NCBI Taxonomy" id="3374600"/>
    <lineage>
        <taxon>Bacteria</taxon>
        <taxon>Pseudomonadati</taxon>
        <taxon>Bacteroidota</taxon>
        <taxon>Bacteroidia</taxon>
        <taxon>Marinilabiliales</taxon>
        <taxon>Prolixibacteraceae</taxon>
        <taxon>Halosquirtibacter</taxon>
    </lineage>
</organism>
<name>A0AC61NDH6_9BACT</name>
<evidence type="ECO:0000313" key="1">
    <source>
        <dbReference type="EMBL" id="QZE13583.1"/>
    </source>
</evidence>
<keyword evidence="1" id="KW-0067">ATP-binding</keyword>
<keyword evidence="2" id="KW-1185">Reference proteome</keyword>
<dbReference type="Proteomes" id="UP000826212">
    <property type="component" value="Chromosome"/>
</dbReference>
<evidence type="ECO:0000313" key="2">
    <source>
        <dbReference type="Proteomes" id="UP000826212"/>
    </source>
</evidence>